<dbReference type="EMBL" id="AONC01000035">
    <property type="protein sequence ID" value="EXJ14852.1"/>
    <property type="molecule type" value="Genomic_DNA"/>
</dbReference>
<keyword evidence="3" id="KW-0472">Membrane</keyword>
<feature type="domain" description="NADH:ubiquinone oxidoreductase 30kDa subunit" evidence="6">
    <location>
        <begin position="40"/>
        <end position="190"/>
    </location>
</feature>
<dbReference type="Proteomes" id="UP000019460">
    <property type="component" value="Unassembled WGS sequence"/>
</dbReference>
<evidence type="ECO:0000313" key="7">
    <source>
        <dbReference type="EMBL" id="EXJ14852.1"/>
    </source>
</evidence>
<keyword evidence="2 3" id="KW-0813">Transport</keyword>
<dbReference type="InterPro" id="IPR010218">
    <property type="entry name" value="NADH_DH_suC"/>
</dbReference>
<evidence type="ECO:0000256" key="1">
    <source>
        <dbReference type="ARBA" id="ARBA00007569"/>
    </source>
</evidence>
<dbReference type="eggNOG" id="COG0852">
    <property type="taxonomic scope" value="Bacteria"/>
</dbReference>
<evidence type="ECO:0000256" key="4">
    <source>
        <dbReference type="RuleBase" id="RU003456"/>
    </source>
</evidence>
<dbReference type="InterPro" id="IPR037232">
    <property type="entry name" value="NADH_quin_OxRdtase_su_C/D-like"/>
</dbReference>
<proteinExistence type="inferred from homology"/>
<evidence type="ECO:0000313" key="8">
    <source>
        <dbReference type="Proteomes" id="UP000019460"/>
    </source>
</evidence>
<dbReference type="STRING" id="1249627.D779_2058"/>
<dbReference type="GO" id="GO:0008137">
    <property type="term" value="F:NADH dehydrogenase (ubiquinone) activity"/>
    <property type="evidence" value="ECO:0007669"/>
    <property type="project" value="InterPro"/>
</dbReference>
<keyword evidence="3 4" id="KW-0520">NAD</keyword>
<dbReference type="GO" id="GO:0050136">
    <property type="term" value="F:NADH dehydrogenase (quinone) (non-electrogenic) activity"/>
    <property type="evidence" value="ECO:0007669"/>
    <property type="project" value="UniProtKB-UniRule"/>
</dbReference>
<dbReference type="AlphaFoldDB" id="W9VFQ5"/>
<gene>
    <name evidence="3" type="primary">nuoC</name>
    <name evidence="7" type="ORF">D779_2058</name>
</gene>
<keyword evidence="3 7" id="KW-0830">Ubiquinone</keyword>
<accession>W9VFQ5</accession>
<comment type="similarity">
    <text evidence="1 3 4">Belongs to the complex I 30 kDa subunit family.</text>
</comment>
<dbReference type="PATRIC" id="fig|1249627.3.peg.2378"/>
<comment type="caution">
    <text evidence="7">The sequence shown here is derived from an EMBL/GenBank/DDBJ whole genome shotgun (WGS) entry which is preliminary data.</text>
</comment>
<keyword evidence="3 5" id="KW-0874">Quinone</keyword>
<keyword evidence="3 4" id="KW-1278">Translocase</keyword>
<sequence>MATHSLTRNARLDALAVSIREHFADQGCELIEAPGELTLVVPAERLLDVALTLRDHQDFRFEQLIDLCGVDYAAYGQSEWETDEASFTGFGRGVDRDLDVESEDPERFAVAVHLLSVAFNRRLRLRVYAGGDRPMVDSLIPVWAAANWFEREAFDLYGILFKGHPDLRRILTDYGFVGHPFRKDFPLIGQVEMRYDPEQARVVYEPVSIEPRVLVPRVIRSDSRYVGTGVDKETGDA</sequence>
<dbReference type="GO" id="GO:0048038">
    <property type="term" value="F:quinone binding"/>
    <property type="evidence" value="ECO:0007669"/>
    <property type="project" value="UniProtKB-KW"/>
</dbReference>
<dbReference type="RefSeq" id="WP_043754046.1">
    <property type="nucleotide sequence ID" value="NZ_AONC01000035.1"/>
</dbReference>
<comment type="subunit">
    <text evidence="3">NDH-1 is composed of 14 different subunits. Subunits NuoB, C, D, E, F, and G constitute the peripheral sector of the complex.</text>
</comment>
<dbReference type="PANTHER" id="PTHR10884">
    <property type="entry name" value="NADH DEHYDROGENASE UBIQUINONE IRON-SULFUR PROTEIN 3"/>
    <property type="match status" value="1"/>
</dbReference>
<evidence type="ECO:0000256" key="5">
    <source>
        <dbReference type="RuleBase" id="RU003582"/>
    </source>
</evidence>
<dbReference type="EC" id="7.1.1.-" evidence="3"/>
<comment type="catalytic activity">
    <reaction evidence="3 5">
        <text>a quinone + NADH + 5 H(+)(in) = a quinol + NAD(+) + 4 H(+)(out)</text>
        <dbReference type="Rhea" id="RHEA:57888"/>
        <dbReference type="ChEBI" id="CHEBI:15378"/>
        <dbReference type="ChEBI" id="CHEBI:24646"/>
        <dbReference type="ChEBI" id="CHEBI:57540"/>
        <dbReference type="ChEBI" id="CHEBI:57945"/>
        <dbReference type="ChEBI" id="CHEBI:132124"/>
    </reaction>
</comment>
<keyword evidence="3" id="KW-1003">Cell membrane</keyword>
<reference evidence="7 8" key="1">
    <citation type="submission" date="2012-11" db="EMBL/GenBank/DDBJ databases">
        <title>Genome assembly of Thiorhodococcus sp. AK35.</title>
        <authorList>
            <person name="Nupur N."/>
            <person name="Khatri I."/>
            <person name="Subramanian S."/>
            <person name="Pinnaka A."/>
        </authorList>
    </citation>
    <scope>NUCLEOTIDE SEQUENCE [LARGE SCALE GENOMIC DNA]</scope>
    <source>
        <strain evidence="7 8">AK35</strain>
    </source>
</reference>
<dbReference type="InterPro" id="IPR001268">
    <property type="entry name" value="NADH_UbQ_OxRdtase_30kDa_su"/>
</dbReference>
<comment type="function">
    <text evidence="3">NDH-1 shuttles electrons from NADH, via FMN and iron-sulfur (Fe-S) centers, to quinones in the respiratory chain. The immediate electron acceptor for the enzyme in this species is believed to be ubiquinone. Couples the redox reaction to proton translocation (for every two electrons transferred, four hydrogen ions are translocated across the cytoplasmic membrane), and thus conserves the redox energy in a proton gradient.</text>
</comment>
<dbReference type="Gene3D" id="3.30.460.80">
    <property type="entry name" value="NADH:ubiquinone oxidoreductase, 30kDa subunit"/>
    <property type="match status" value="1"/>
</dbReference>
<keyword evidence="8" id="KW-1185">Reference proteome</keyword>
<evidence type="ECO:0000259" key="6">
    <source>
        <dbReference type="Pfam" id="PF00329"/>
    </source>
</evidence>
<dbReference type="PANTHER" id="PTHR10884:SF14">
    <property type="entry name" value="NADH DEHYDROGENASE [UBIQUINONE] IRON-SULFUR PROTEIN 3, MITOCHONDRIAL"/>
    <property type="match status" value="1"/>
</dbReference>
<organism evidence="7 8">
    <name type="scientific">Imhoffiella purpurea</name>
    <dbReference type="NCBI Taxonomy" id="1249627"/>
    <lineage>
        <taxon>Bacteria</taxon>
        <taxon>Pseudomonadati</taxon>
        <taxon>Pseudomonadota</taxon>
        <taxon>Gammaproteobacteria</taxon>
        <taxon>Chromatiales</taxon>
        <taxon>Chromatiaceae</taxon>
        <taxon>Imhoffiella</taxon>
    </lineage>
</organism>
<dbReference type="HAMAP" id="MF_01357">
    <property type="entry name" value="NDH1_NuoC"/>
    <property type="match status" value="1"/>
</dbReference>
<evidence type="ECO:0000256" key="2">
    <source>
        <dbReference type="ARBA" id="ARBA00022448"/>
    </source>
</evidence>
<dbReference type="SUPFAM" id="SSF143243">
    <property type="entry name" value="Nqo5-like"/>
    <property type="match status" value="1"/>
</dbReference>
<protein>
    <recommendedName>
        <fullName evidence="3">NADH-quinone oxidoreductase subunit C</fullName>
        <ecNumber evidence="3">7.1.1.-</ecNumber>
    </recommendedName>
    <alternativeName>
        <fullName evidence="3">NADH dehydrogenase I subunit C</fullName>
    </alternativeName>
    <alternativeName>
        <fullName evidence="3">NDH-1 subunit C</fullName>
    </alternativeName>
</protein>
<comment type="subcellular location">
    <subcellularLocation>
        <location evidence="3">Cell membrane</location>
        <topology evidence="3">Peripheral membrane protein</topology>
        <orientation evidence="3">Cytoplasmic side</orientation>
    </subcellularLocation>
</comment>
<name>W9VFQ5_9GAMM</name>
<dbReference type="Pfam" id="PF00329">
    <property type="entry name" value="Complex1_30kDa"/>
    <property type="match status" value="1"/>
</dbReference>
<dbReference type="PROSITE" id="PS00542">
    <property type="entry name" value="COMPLEX1_30K"/>
    <property type="match status" value="1"/>
</dbReference>
<evidence type="ECO:0000256" key="3">
    <source>
        <dbReference type="HAMAP-Rule" id="MF_01357"/>
    </source>
</evidence>
<dbReference type="InterPro" id="IPR020396">
    <property type="entry name" value="NADH_UbQ_OxRdtase_CS"/>
</dbReference>
<dbReference type="OrthoDB" id="9803286at2"/>
<dbReference type="NCBIfam" id="NF004730">
    <property type="entry name" value="PRK06074.1-1"/>
    <property type="match status" value="1"/>
</dbReference>
<dbReference type="GO" id="GO:0005886">
    <property type="term" value="C:plasma membrane"/>
    <property type="evidence" value="ECO:0007669"/>
    <property type="project" value="UniProtKB-SubCell"/>
</dbReference>